<gene>
    <name evidence="1" type="ORF">DFP72DRAFT_839191</name>
</gene>
<protein>
    <submittedName>
        <fullName evidence="1">Uncharacterized protein</fullName>
    </submittedName>
</protein>
<dbReference type="Proteomes" id="UP000521943">
    <property type="component" value="Unassembled WGS sequence"/>
</dbReference>
<dbReference type="EMBL" id="JACGCI010000002">
    <property type="protein sequence ID" value="KAF6765336.1"/>
    <property type="molecule type" value="Genomic_DNA"/>
</dbReference>
<proteinExistence type="predicted"/>
<accession>A0A8H6MGU4</accession>
<dbReference type="AlphaFoldDB" id="A0A8H6MGU4"/>
<evidence type="ECO:0000313" key="2">
    <source>
        <dbReference type="Proteomes" id="UP000521943"/>
    </source>
</evidence>
<keyword evidence="2" id="KW-1185">Reference proteome</keyword>
<evidence type="ECO:0000313" key="1">
    <source>
        <dbReference type="EMBL" id="KAF6765336.1"/>
    </source>
</evidence>
<name>A0A8H6MGU4_9AGAR</name>
<sequence>MYGFVVTRMIGDELEMISEREVKGNASTSGLLSIEKCGEPAHRGLTEGAWFLASSPSTRSALRCFIVARRRRPGVLSDRETRSIPMQSSIGLTEARLSYSTAFGVHIRWSKLVRLSIGMVYLSRSRSSERRHLTWHSQPVEGAKRAGVGVGSRWVWTRPHASEYSTIQLSANPGLRITPGDPHELPVSRTHTARIESHLGVRRGRGKGPAYLEVYPTGIRGRMEECQNRGDGAGMTIQTRRVYEGGRWRQRGGYEGWMEGWKDGRGLYCLFGWSIERRHSIIGTRWVHKATFIIFNCCVSVGQPFNREPGSTDPSPGVLHELLTAGPRLEAGQID</sequence>
<comment type="caution">
    <text evidence="1">The sequence shown here is derived from an EMBL/GenBank/DDBJ whole genome shotgun (WGS) entry which is preliminary data.</text>
</comment>
<organism evidence="1 2">
    <name type="scientific">Ephemerocybe angulata</name>
    <dbReference type="NCBI Taxonomy" id="980116"/>
    <lineage>
        <taxon>Eukaryota</taxon>
        <taxon>Fungi</taxon>
        <taxon>Dikarya</taxon>
        <taxon>Basidiomycota</taxon>
        <taxon>Agaricomycotina</taxon>
        <taxon>Agaricomycetes</taxon>
        <taxon>Agaricomycetidae</taxon>
        <taxon>Agaricales</taxon>
        <taxon>Agaricineae</taxon>
        <taxon>Psathyrellaceae</taxon>
        <taxon>Ephemerocybe</taxon>
    </lineage>
</organism>
<reference evidence="1 2" key="1">
    <citation type="submission" date="2020-07" db="EMBL/GenBank/DDBJ databases">
        <title>Comparative genomics of pyrophilous fungi reveals a link between fire events and developmental genes.</title>
        <authorList>
            <consortium name="DOE Joint Genome Institute"/>
            <person name="Steindorff A.S."/>
            <person name="Carver A."/>
            <person name="Calhoun S."/>
            <person name="Stillman K."/>
            <person name="Liu H."/>
            <person name="Lipzen A."/>
            <person name="Pangilinan J."/>
            <person name="Labutti K."/>
            <person name="Bruns T.D."/>
            <person name="Grigoriev I.V."/>
        </authorList>
    </citation>
    <scope>NUCLEOTIDE SEQUENCE [LARGE SCALE GENOMIC DNA]</scope>
    <source>
        <strain evidence="1 2">CBS 144469</strain>
    </source>
</reference>